<feature type="compositionally biased region" description="Acidic residues" evidence="1">
    <location>
        <begin position="345"/>
        <end position="354"/>
    </location>
</feature>
<organism evidence="2 3">
    <name type="scientific">Ensete ventricosum</name>
    <name type="common">Abyssinian banana</name>
    <name type="synonym">Musa ensete</name>
    <dbReference type="NCBI Taxonomy" id="4639"/>
    <lineage>
        <taxon>Eukaryota</taxon>
        <taxon>Viridiplantae</taxon>
        <taxon>Streptophyta</taxon>
        <taxon>Embryophyta</taxon>
        <taxon>Tracheophyta</taxon>
        <taxon>Spermatophyta</taxon>
        <taxon>Magnoliopsida</taxon>
        <taxon>Liliopsida</taxon>
        <taxon>Zingiberales</taxon>
        <taxon>Musaceae</taxon>
        <taxon>Ensete</taxon>
    </lineage>
</organism>
<protein>
    <submittedName>
        <fullName evidence="2">Uncharacterized protein</fullName>
    </submittedName>
</protein>
<feature type="region of interest" description="Disordered" evidence="1">
    <location>
        <begin position="14"/>
        <end position="68"/>
    </location>
</feature>
<feature type="region of interest" description="Disordered" evidence="1">
    <location>
        <begin position="175"/>
        <end position="196"/>
    </location>
</feature>
<evidence type="ECO:0000313" key="3">
    <source>
        <dbReference type="Proteomes" id="UP000287651"/>
    </source>
</evidence>
<comment type="caution">
    <text evidence="2">The sequence shown here is derived from an EMBL/GenBank/DDBJ whole genome shotgun (WGS) entry which is preliminary data.</text>
</comment>
<feature type="compositionally biased region" description="Basic and acidic residues" evidence="1">
    <location>
        <begin position="18"/>
        <end position="35"/>
    </location>
</feature>
<sequence length="485" mass="54215">MFKPRSRWGRLLVLPVRPRSESGEGHEREAADERMKSHRGKSAARKPLRDVSNGADTLPSRKMSSAKDGADGALDRLVLLRSDLSSLVGQVRRSETLDGHPLRNRSLRVMFKMFYFLGKYISENIEIDWIYFSKLEKVRFMHHIATYGLFALMQPWFSRLRQSFDTSLTATENKLKSNPVPGAVKDRDSTASSRNEPELNLIVSSSPLVSWRAGTCTVDCGRQLFLLTPLPKGKPSVSKCPGSSKYMAGVFTEKEQSGRRKLPPFPVNVGNACRDLIERVEEKHEQTGLLNAHSFGQMSGTLDSGSASPLSLPNQNNRENETTSCLPKSSGMLDPIIEPSQQDGLPEDDNDAEVSDSLSTKYQELFGMQAAPVFMSRRKEVDGTLNWFLSPPKTCILLEPSDEKPLPTPANNQLSLATPIWKNLDSTHEGKLPGEATLKRELWTRFEAASSNHLHLDVSVFQDTSRKGFLDMLEEVSGKTTEFRF</sequence>
<feature type="compositionally biased region" description="Basic residues" evidence="1">
    <location>
        <begin position="36"/>
        <end position="46"/>
    </location>
</feature>
<accession>A0A426ZN79</accession>
<evidence type="ECO:0000313" key="2">
    <source>
        <dbReference type="EMBL" id="RRT65384.1"/>
    </source>
</evidence>
<gene>
    <name evidence="2" type="ORF">B296_00017931</name>
</gene>
<proteinExistence type="predicted"/>
<name>A0A426ZN79_ENSVE</name>
<dbReference type="PANTHER" id="PTHR37238">
    <property type="entry name" value="OS05G0532500 PROTEIN"/>
    <property type="match status" value="1"/>
</dbReference>
<dbReference type="AlphaFoldDB" id="A0A426ZN79"/>
<dbReference type="Proteomes" id="UP000287651">
    <property type="component" value="Unassembled WGS sequence"/>
</dbReference>
<feature type="compositionally biased region" description="Polar residues" evidence="1">
    <location>
        <begin position="294"/>
        <end position="327"/>
    </location>
</feature>
<dbReference type="PANTHER" id="PTHR37238:SF1">
    <property type="entry name" value="OS05G0532500 PROTEIN"/>
    <property type="match status" value="1"/>
</dbReference>
<dbReference type="EMBL" id="AMZH03005833">
    <property type="protein sequence ID" value="RRT65384.1"/>
    <property type="molecule type" value="Genomic_DNA"/>
</dbReference>
<reference evidence="2 3" key="1">
    <citation type="journal article" date="2014" name="Agronomy (Basel)">
        <title>A Draft Genome Sequence for Ensete ventricosum, the Drought-Tolerant Tree Against Hunger.</title>
        <authorList>
            <person name="Harrison J."/>
            <person name="Moore K.A."/>
            <person name="Paszkiewicz K."/>
            <person name="Jones T."/>
            <person name="Grant M."/>
            <person name="Ambacheew D."/>
            <person name="Muzemil S."/>
            <person name="Studholme D.J."/>
        </authorList>
    </citation>
    <scope>NUCLEOTIDE SEQUENCE [LARGE SCALE GENOMIC DNA]</scope>
</reference>
<feature type="region of interest" description="Disordered" evidence="1">
    <location>
        <begin position="288"/>
        <end position="356"/>
    </location>
</feature>
<evidence type="ECO:0000256" key="1">
    <source>
        <dbReference type="SAM" id="MobiDB-lite"/>
    </source>
</evidence>